<evidence type="ECO:0000256" key="2">
    <source>
        <dbReference type="ARBA" id="ARBA00022737"/>
    </source>
</evidence>
<organism evidence="7 8">
    <name type="scientific">Kwoniella heveanensis BCC8398</name>
    <dbReference type="NCBI Taxonomy" id="1296120"/>
    <lineage>
        <taxon>Eukaryota</taxon>
        <taxon>Fungi</taxon>
        <taxon>Dikarya</taxon>
        <taxon>Basidiomycota</taxon>
        <taxon>Agaricomycotina</taxon>
        <taxon>Tremellomycetes</taxon>
        <taxon>Tremellales</taxon>
        <taxon>Cryptococcaceae</taxon>
        <taxon>Kwoniella</taxon>
    </lineage>
</organism>
<feature type="compositionally biased region" description="Polar residues" evidence="5">
    <location>
        <begin position="72"/>
        <end position="88"/>
    </location>
</feature>
<evidence type="ECO:0000313" key="7">
    <source>
        <dbReference type="EMBL" id="OCF37454.1"/>
    </source>
</evidence>
<dbReference type="STRING" id="1296120.A0A1B9H2F3"/>
<reference evidence="7 8" key="1">
    <citation type="submission" date="2013-07" db="EMBL/GenBank/DDBJ databases">
        <title>The Genome Sequence of Cryptococcus heveanensis BCC8398.</title>
        <authorList>
            <consortium name="The Broad Institute Genome Sequencing Platform"/>
            <person name="Cuomo C."/>
            <person name="Litvintseva A."/>
            <person name="Chen Y."/>
            <person name="Heitman J."/>
            <person name="Sun S."/>
            <person name="Springer D."/>
            <person name="Dromer F."/>
            <person name="Young S.K."/>
            <person name="Zeng Q."/>
            <person name="Gargeya S."/>
            <person name="Fitzgerald M."/>
            <person name="Abouelleil A."/>
            <person name="Alvarado L."/>
            <person name="Berlin A.M."/>
            <person name="Chapman S.B."/>
            <person name="Dewar J."/>
            <person name="Goldberg J."/>
            <person name="Griggs A."/>
            <person name="Gujja S."/>
            <person name="Hansen M."/>
            <person name="Howarth C."/>
            <person name="Imamovic A."/>
            <person name="Larimer J."/>
            <person name="McCowan C."/>
            <person name="Murphy C."/>
            <person name="Pearson M."/>
            <person name="Priest M."/>
            <person name="Roberts A."/>
            <person name="Saif S."/>
            <person name="Shea T."/>
            <person name="Sykes S."/>
            <person name="Wortman J."/>
            <person name="Nusbaum C."/>
            <person name="Birren B."/>
        </authorList>
    </citation>
    <scope>NUCLEOTIDE SEQUENCE [LARGE SCALE GENOMIC DNA]</scope>
    <source>
        <strain evidence="7 8">BCC8398</strain>
    </source>
</reference>
<keyword evidence="1 4" id="KW-0853">WD repeat</keyword>
<accession>A0A1B9H2F3</accession>
<dbReference type="Gene3D" id="2.130.10.10">
    <property type="entry name" value="YVTN repeat-like/Quinoprotein amine dehydrogenase"/>
    <property type="match status" value="2"/>
</dbReference>
<evidence type="ECO:0000313" key="8">
    <source>
        <dbReference type="Proteomes" id="UP000092666"/>
    </source>
</evidence>
<feature type="region of interest" description="Disordered" evidence="5">
    <location>
        <begin position="365"/>
        <end position="406"/>
    </location>
</feature>
<feature type="repeat" description="WD" evidence="4">
    <location>
        <begin position="417"/>
        <end position="446"/>
    </location>
</feature>
<name>A0A1B9H2F3_9TREE</name>
<dbReference type="GO" id="GO:0000445">
    <property type="term" value="C:THO complex part of transcription export complex"/>
    <property type="evidence" value="ECO:0007669"/>
    <property type="project" value="TreeGrafter"/>
</dbReference>
<proteinExistence type="inferred from homology"/>
<dbReference type="Pfam" id="PF00400">
    <property type="entry name" value="WD40"/>
    <property type="match status" value="2"/>
</dbReference>
<dbReference type="InterPro" id="IPR001680">
    <property type="entry name" value="WD40_rpt"/>
</dbReference>
<dbReference type="PROSITE" id="PS50082">
    <property type="entry name" value="WD_REPEATS_2"/>
    <property type="match status" value="1"/>
</dbReference>
<dbReference type="SUPFAM" id="SSF50978">
    <property type="entry name" value="WD40 repeat-like"/>
    <property type="match status" value="1"/>
</dbReference>
<dbReference type="PANTHER" id="PTHR22839">
    <property type="entry name" value="THO COMPLEX SUBUNIT 3 THO3"/>
    <property type="match status" value="1"/>
</dbReference>
<dbReference type="AlphaFoldDB" id="A0A1B9H2F3"/>
<dbReference type="PANTHER" id="PTHR22839:SF0">
    <property type="entry name" value="THO COMPLEX SUBUNIT 3"/>
    <property type="match status" value="1"/>
</dbReference>
<evidence type="ECO:0000256" key="1">
    <source>
        <dbReference type="ARBA" id="ARBA00022574"/>
    </source>
</evidence>
<dbReference type="GO" id="GO:0006406">
    <property type="term" value="P:mRNA export from nucleus"/>
    <property type="evidence" value="ECO:0007669"/>
    <property type="project" value="InterPro"/>
</dbReference>
<dbReference type="InterPro" id="IPR024977">
    <property type="entry name" value="Apc4-like_WD40_dom"/>
</dbReference>
<dbReference type="InterPro" id="IPR040132">
    <property type="entry name" value="Tex1/THOC3"/>
</dbReference>
<evidence type="ECO:0000256" key="5">
    <source>
        <dbReference type="SAM" id="MobiDB-lite"/>
    </source>
</evidence>
<dbReference type="Proteomes" id="UP000092666">
    <property type="component" value="Unassembled WGS sequence"/>
</dbReference>
<evidence type="ECO:0000256" key="4">
    <source>
        <dbReference type="PROSITE-ProRule" id="PRU00221"/>
    </source>
</evidence>
<evidence type="ECO:0000259" key="6">
    <source>
        <dbReference type="Pfam" id="PF12894"/>
    </source>
</evidence>
<dbReference type="EMBL" id="KV700122">
    <property type="protein sequence ID" value="OCF37454.1"/>
    <property type="molecule type" value="Genomic_DNA"/>
</dbReference>
<comment type="similarity">
    <text evidence="3">Belongs to the THOC3 family.</text>
</comment>
<feature type="region of interest" description="Disordered" evidence="5">
    <location>
        <begin position="234"/>
        <end position="350"/>
    </location>
</feature>
<dbReference type="Pfam" id="PF12894">
    <property type="entry name" value="ANAPC4_WD40"/>
    <property type="match status" value="1"/>
</dbReference>
<keyword evidence="2" id="KW-0677">Repeat</keyword>
<feature type="region of interest" description="Disordered" evidence="5">
    <location>
        <begin position="72"/>
        <end position="94"/>
    </location>
</feature>
<protein>
    <recommendedName>
        <fullName evidence="6">Anaphase-promoting complex subunit 4-like WD40 domain-containing protein</fullName>
    </recommendedName>
</protein>
<keyword evidence="8" id="KW-1185">Reference proteome</keyword>
<dbReference type="OrthoDB" id="340259at2759"/>
<feature type="compositionally biased region" description="Low complexity" evidence="5">
    <location>
        <begin position="367"/>
        <end position="386"/>
    </location>
</feature>
<sequence>MVIESDAPYRPEYFANSQPSARDLPRPTFGRPQEIRGGNVKHVRTVAWSHDGRKVATGGEYKEILLFDAKSSVDSKPTGSLPSSSKPSPHNGHVGAIAWSPVDPNILVSGDKGSSAGGVVAIWHLSSPSSPAATFKISGDVLHIAFHPSGRHFAVVCPQKNKDEVFFFWLTDVDGREVWARREDIALGGALMDIGSEEINSLRFINSGKLVCAVSNDGSINAWVYPSQLQMSKELEEDRAAPEVEVQIPESGPSTAPSTPKPAADDDAAGGENSRATSPTEETADQTRAGEAEDKEVVAEEGDVDMGEAGAEPATNGEAKEDSGAHGAAQAEAKVEETQSETQDQPATPAVGALKEKIGDVEMADNSTTEAAPSTPLPTSSAAPSRRPSPPASIKNENPIEKRKARQLQRLRHSICHSASLLSLAFDPQGRYLAVGGQDALLSMFDTNEWICERTFDACTAAIRQIAFSSDGEFIALGGDDTYIAIVSVYTGATIAKLPVHGMVNAISWHPSKNWLAYSYSGKTGVPLWYVAYQET</sequence>
<reference evidence="8" key="2">
    <citation type="submission" date="2013-12" db="EMBL/GenBank/DDBJ databases">
        <title>Evolution of pathogenesis and genome organization in the Tremellales.</title>
        <authorList>
            <person name="Cuomo C."/>
            <person name="Litvintseva A."/>
            <person name="Heitman J."/>
            <person name="Chen Y."/>
            <person name="Sun S."/>
            <person name="Springer D."/>
            <person name="Dromer F."/>
            <person name="Young S."/>
            <person name="Zeng Q."/>
            <person name="Chapman S."/>
            <person name="Gujja S."/>
            <person name="Saif S."/>
            <person name="Birren B."/>
        </authorList>
    </citation>
    <scope>NUCLEOTIDE SEQUENCE [LARGE SCALE GENOMIC DNA]</scope>
    <source>
        <strain evidence="8">BCC8398</strain>
    </source>
</reference>
<dbReference type="InterPro" id="IPR036322">
    <property type="entry name" value="WD40_repeat_dom_sf"/>
</dbReference>
<feature type="compositionally biased region" description="Low complexity" evidence="5">
    <location>
        <begin position="251"/>
        <end position="262"/>
    </location>
</feature>
<dbReference type="SMART" id="SM00320">
    <property type="entry name" value="WD40"/>
    <property type="match status" value="7"/>
</dbReference>
<feature type="domain" description="Anaphase-promoting complex subunit 4-like WD40" evidence="6">
    <location>
        <begin position="460"/>
        <end position="510"/>
    </location>
</feature>
<dbReference type="InterPro" id="IPR015943">
    <property type="entry name" value="WD40/YVTN_repeat-like_dom_sf"/>
</dbReference>
<feature type="region of interest" description="Disordered" evidence="5">
    <location>
        <begin position="1"/>
        <end position="37"/>
    </location>
</feature>
<gene>
    <name evidence="7" type="ORF">I316_00576</name>
</gene>
<evidence type="ECO:0000256" key="3">
    <source>
        <dbReference type="ARBA" id="ARBA00046343"/>
    </source>
</evidence>
<feature type="compositionally biased region" description="Basic and acidic residues" evidence="5">
    <location>
        <begin position="288"/>
        <end position="298"/>
    </location>
</feature>